<reference evidence="6 7" key="1">
    <citation type="journal article" date="2011" name="Stand. Genomic Sci.">
        <title>Complete genome sequence of the thermophilic sulfur-reducer Hippea maritima type strain (MH(2)).</title>
        <authorList>
            <person name="Huntemann M."/>
            <person name="Lu M."/>
            <person name="Nolan M."/>
            <person name="Lapidus A."/>
            <person name="Lucas S."/>
            <person name="Hammon N."/>
            <person name="Deshpande S."/>
            <person name="Cheng J.F."/>
            <person name="Tapia R."/>
            <person name="Han C."/>
            <person name="Goodwin L."/>
            <person name="Pitluck S."/>
            <person name="Liolios K."/>
            <person name="Pagani I."/>
            <person name="Ivanova N."/>
            <person name="Ovchinikova G."/>
            <person name="Pati A."/>
            <person name="Chen A."/>
            <person name="Palaniappan K."/>
            <person name="Land M."/>
            <person name="Hauser L."/>
            <person name="Jeffries C.D."/>
            <person name="Detter J.C."/>
            <person name="Brambilla E.M."/>
            <person name="Rohde M."/>
            <person name="Spring S."/>
            <person name="Goker M."/>
            <person name="Woyke T."/>
            <person name="Bristow J."/>
            <person name="Eisen J.A."/>
            <person name="Markowitz V."/>
            <person name="Hugenholtz P."/>
            <person name="Kyrpides N.C."/>
            <person name="Klenk H.P."/>
            <person name="Mavromatis K."/>
        </authorList>
    </citation>
    <scope>NUCLEOTIDE SEQUENCE [LARGE SCALE GENOMIC DNA]</scope>
    <source>
        <strain evidence="7">ATCC 700847 / DSM 10411 / MH2</strain>
    </source>
</reference>
<reference evidence="7" key="2">
    <citation type="submission" date="2011-03" db="EMBL/GenBank/DDBJ databases">
        <title>The complete genome of Hippea maritima DSM 10411.</title>
        <authorList>
            <consortium name="US DOE Joint Genome Institute (JGI-PGF)"/>
            <person name="Lucas S."/>
            <person name="Copeland A."/>
            <person name="Lapidus A."/>
            <person name="Bruce D."/>
            <person name="Goodwin L."/>
            <person name="Pitluck S."/>
            <person name="Peters L."/>
            <person name="Kyrpides N."/>
            <person name="Mavromatis K."/>
            <person name="Pagani I."/>
            <person name="Ivanova N."/>
            <person name="Mikhailova N."/>
            <person name="Lu M."/>
            <person name="Detter J.C."/>
            <person name="Tapia R."/>
            <person name="Han C."/>
            <person name="Land M."/>
            <person name="Hauser L."/>
            <person name="Markowitz V."/>
            <person name="Cheng J.-F."/>
            <person name="Hugenholtz P."/>
            <person name="Woyke T."/>
            <person name="Wu D."/>
            <person name="Spring S."/>
            <person name="Schroeder M."/>
            <person name="Brambilla E."/>
            <person name="Klenk H.-P."/>
            <person name="Eisen J.A."/>
        </authorList>
    </citation>
    <scope>NUCLEOTIDE SEQUENCE [LARGE SCALE GENOMIC DNA]</scope>
    <source>
        <strain evidence="7">ATCC 700847 / DSM 10411 / MH2</strain>
    </source>
</reference>
<dbReference type="InParanoid" id="F2LVG8"/>
<dbReference type="PANTHER" id="PTHR30160:SF1">
    <property type="entry name" value="LIPOPOLYSACCHARIDE 1,2-N-ACETYLGLUCOSAMINETRANSFERASE-RELATED"/>
    <property type="match status" value="1"/>
</dbReference>
<keyword evidence="7" id="KW-1185">Reference proteome</keyword>
<evidence type="ECO:0000256" key="1">
    <source>
        <dbReference type="ARBA" id="ARBA00022676"/>
    </source>
</evidence>
<dbReference type="PANTHER" id="PTHR30160">
    <property type="entry name" value="TETRAACYLDISACCHARIDE 4'-KINASE-RELATED"/>
    <property type="match status" value="1"/>
</dbReference>
<dbReference type="eggNOG" id="COG0859">
    <property type="taxonomic scope" value="Bacteria"/>
</dbReference>
<keyword evidence="1" id="KW-0328">Glycosyltransferase</keyword>
<dbReference type="CDD" id="cd03789">
    <property type="entry name" value="GT9_LPS_heptosyltransferase"/>
    <property type="match status" value="1"/>
</dbReference>
<dbReference type="OrthoDB" id="9760688at2"/>
<sequence>MSKRYLIVQTAFLGDAILTEPMIETIKINKPDSFIGIIVIPQNTEVFTLNPKIDLIIPYDKHGKDNGIIGFKKIVNSIKDYRFDYLISPHMSFRSSLLAFFSRIPKRIGFKEADASFLYTHRVKKPKGLHEIDKNLRLLEPLGFKKLIRDIRLYWGEENKKFIEGIFEAYSISSEDKVVVVNPSSVWPTKRWPKEYYKELVKMLADEGLRVVLIGTQKDIQISDFVKNSDSRIVDLTGKTRIKDLFYLIAWSNLLISNDSAPIHIASAFNTPTIDIYGPTVPEFGFYPLSERSKVIQIIDLPCRPCGKHGSISCAEKHFKCMIEIKPEEVFKAALELL</sequence>
<dbReference type="GO" id="GO:0008713">
    <property type="term" value="F:ADP-heptose-lipopolysaccharide heptosyltransferase activity"/>
    <property type="evidence" value="ECO:0007669"/>
    <property type="project" value="UniProtKB-EC"/>
</dbReference>
<protein>
    <recommendedName>
        <fullName evidence="4">lipopolysaccharide heptosyltransferase II</fullName>
        <ecNumber evidence="4">2.4.99.24</ecNumber>
    </recommendedName>
</protein>
<dbReference type="Proteomes" id="UP000008139">
    <property type="component" value="Chromosome"/>
</dbReference>
<dbReference type="FunCoup" id="F2LVG8">
    <property type="interactions" value="166"/>
</dbReference>
<evidence type="ECO:0000256" key="4">
    <source>
        <dbReference type="ARBA" id="ARBA00044042"/>
    </source>
</evidence>
<dbReference type="HOGENOM" id="CLU_038371_3_0_7"/>
<organism evidence="6 7">
    <name type="scientific">Hippea maritima (strain ATCC 700847 / DSM 10411 / MH2)</name>
    <dbReference type="NCBI Taxonomy" id="760142"/>
    <lineage>
        <taxon>Bacteria</taxon>
        <taxon>Pseudomonadati</taxon>
        <taxon>Campylobacterota</taxon>
        <taxon>Desulfurellia</taxon>
        <taxon>Desulfurellales</taxon>
        <taxon>Hippeaceae</taxon>
        <taxon>Hippea</taxon>
    </lineage>
</organism>
<name>F2LVG8_HIPMA</name>
<dbReference type="InterPro" id="IPR002201">
    <property type="entry name" value="Glyco_trans_9"/>
</dbReference>
<evidence type="ECO:0000256" key="5">
    <source>
        <dbReference type="ARBA" id="ARBA00047503"/>
    </source>
</evidence>
<dbReference type="InterPro" id="IPR011910">
    <property type="entry name" value="RfaF"/>
</dbReference>
<accession>F2LVG8</accession>
<dbReference type="EC" id="2.4.99.24" evidence="4"/>
<dbReference type="SUPFAM" id="SSF53756">
    <property type="entry name" value="UDP-Glycosyltransferase/glycogen phosphorylase"/>
    <property type="match status" value="1"/>
</dbReference>
<dbReference type="GO" id="GO:0009244">
    <property type="term" value="P:lipopolysaccharide core region biosynthetic process"/>
    <property type="evidence" value="ECO:0007669"/>
    <property type="project" value="TreeGrafter"/>
</dbReference>
<comment type="catalytic activity">
    <reaction evidence="5">
        <text>an L-alpha-D-Hep-(1-&gt;5)-[alpha-Kdo-(2-&gt;4)]-alpha-Kdo-(2-&gt;6)-lipid A + ADP-L-glycero-beta-D-manno-heptose = an L-alpha-D-Hep-(1-&gt;3)-L-alpha-D-Hep-(1-&gt;5)-[alpha-Kdo-(2-&gt;4)]-alpha-Kdo-(2-&gt;6)-lipid A + ADP + H(+)</text>
        <dbReference type="Rhea" id="RHEA:74071"/>
        <dbReference type="ChEBI" id="CHEBI:15378"/>
        <dbReference type="ChEBI" id="CHEBI:61506"/>
        <dbReference type="ChEBI" id="CHEBI:193068"/>
        <dbReference type="ChEBI" id="CHEBI:193069"/>
        <dbReference type="ChEBI" id="CHEBI:456216"/>
        <dbReference type="EC" id="2.4.99.24"/>
    </reaction>
</comment>
<dbReference type="STRING" id="760142.Hipma_0782"/>
<evidence type="ECO:0000256" key="2">
    <source>
        <dbReference type="ARBA" id="ARBA00022679"/>
    </source>
</evidence>
<comment type="similarity">
    <text evidence="3">Belongs to the glycosyltransferase 9 family.</text>
</comment>
<dbReference type="Gene3D" id="3.40.50.2000">
    <property type="entry name" value="Glycogen Phosphorylase B"/>
    <property type="match status" value="2"/>
</dbReference>
<evidence type="ECO:0000313" key="7">
    <source>
        <dbReference type="Proteomes" id="UP000008139"/>
    </source>
</evidence>
<dbReference type="InterPro" id="IPR051199">
    <property type="entry name" value="LPS_LOS_Heptosyltrfase"/>
</dbReference>
<dbReference type="GO" id="GO:0005829">
    <property type="term" value="C:cytosol"/>
    <property type="evidence" value="ECO:0007669"/>
    <property type="project" value="TreeGrafter"/>
</dbReference>
<dbReference type="RefSeq" id="WP_013681793.1">
    <property type="nucleotide sequence ID" value="NC_015318.1"/>
</dbReference>
<keyword evidence="2 6" id="KW-0808">Transferase</keyword>
<dbReference type="AlphaFoldDB" id="F2LVG8"/>
<dbReference type="NCBIfam" id="TIGR02195">
    <property type="entry name" value="heptsyl_trn_II"/>
    <property type="match status" value="1"/>
</dbReference>
<dbReference type="Pfam" id="PF01075">
    <property type="entry name" value="Glyco_transf_9"/>
    <property type="match status" value="1"/>
</dbReference>
<proteinExistence type="inferred from homology"/>
<gene>
    <name evidence="6" type="ordered locus">Hipma_0782</name>
</gene>
<dbReference type="EMBL" id="CP002606">
    <property type="protein sequence ID" value="AEA33752.1"/>
    <property type="molecule type" value="Genomic_DNA"/>
</dbReference>
<dbReference type="KEGG" id="hmr:Hipma_0782"/>
<evidence type="ECO:0000313" key="6">
    <source>
        <dbReference type="EMBL" id="AEA33752.1"/>
    </source>
</evidence>
<evidence type="ECO:0000256" key="3">
    <source>
        <dbReference type="ARBA" id="ARBA00043995"/>
    </source>
</evidence>